<dbReference type="Proteomes" id="UP000095751">
    <property type="component" value="Unassembled WGS sequence"/>
</dbReference>
<name>A0A1E7ENM0_9STRA</name>
<dbReference type="Gene3D" id="3.40.50.300">
    <property type="entry name" value="P-loop containing nucleotide triphosphate hydrolases"/>
    <property type="match status" value="1"/>
</dbReference>
<organism evidence="2 3">
    <name type="scientific">Fragilariopsis cylindrus CCMP1102</name>
    <dbReference type="NCBI Taxonomy" id="635003"/>
    <lineage>
        <taxon>Eukaryota</taxon>
        <taxon>Sar</taxon>
        <taxon>Stramenopiles</taxon>
        <taxon>Ochrophyta</taxon>
        <taxon>Bacillariophyta</taxon>
        <taxon>Bacillariophyceae</taxon>
        <taxon>Bacillariophycidae</taxon>
        <taxon>Bacillariales</taxon>
        <taxon>Bacillariaceae</taxon>
        <taxon>Fragilariopsis</taxon>
    </lineage>
</organism>
<sequence length="520" mass="58465">MTISKQGVAIITIAFLTFAAVVSTTLNLITGGGNRNDDVPSSSSNFGNSNSNSNTTQIRSRTWPKSKSKSTTRDLSSSILPREVGEVPIDVQESIDPHLIDFVVGGFPKCGTTYLQNKILYPSERLFIPHHETHFLQSDKYSEFVAEFDNVTKKSSSMIDDEANYSDTNVDDDDDDDSNSGQKEIMVVGYKAPFELGHETSLRNLETLFPDVGIIITLRHPVLQFESLYNYKLRKHPTLIPTVENFIGVCGELCPEDNDNDNGNDNDERRETSAIVSTVATERVKKTFDNEDDFRSFLSSTTKDASRVSEFNAKKVVTKKVTTRADHQRCVGVSNVDINFCTGESNYHMYLSRLGLTPMDTPEELALLDHHTMPIHDFSSKGDDSVDGDGDGDDDKAKLFLIEIGQFDNRKNQTMADDVVTDLEVFLGLDVGDLPRAPHRNGERPKTVYDYPEDRKGQILDICLERYEPLREILLETSRNASKWIIDYLLRPSNRGRVVVSNIDMFVSMVEEWKIDPCLE</sequence>
<dbReference type="KEGG" id="fcy:FRACYDRAFT_250880"/>
<feature type="compositionally biased region" description="Low complexity" evidence="1">
    <location>
        <begin position="41"/>
        <end position="54"/>
    </location>
</feature>
<dbReference type="InterPro" id="IPR027417">
    <property type="entry name" value="P-loop_NTPase"/>
</dbReference>
<proteinExistence type="predicted"/>
<dbReference type="OrthoDB" id="48512at2759"/>
<dbReference type="EMBL" id="KV784385">
    <property type="protein sequence ID" value="OEU07465.1"/>
    <property type="molecule type" value="Genomic_DNA"/>
</dbReference>
<dbReference type="InParanoid" id="A0A1E7ENM0"/>
<accession>A0A1E7ENM0</accession>
<evidence type="ECO:0008006" key="4">
    <source>
        <dbReference type="Google" id="ProtNLM"/>
    </source>
</evidence>
<dbReference type="SUPFAM" id="SSF52540">
    <property type="entry name" value="P-loop containing nucleoside triphosphate hydrolases"/>
    <property type="match status" value="1"/>
</dbReference>
<keyword evidence="3" id="KW-1185">Reference proteome</keyword>
<gene>
    <name evidence="2" type="ORF">FRACYDRAFT_250880</name>
</gene>
<feature type="region of interest" description="Disordered" evidence="1">
    <location>
        <begin position="39"/>
        <end position="79"/>
    </location>
</feature>
<dbReference type="AlphaFoldDB" id="A0A1E7ENM0"/>
<feature type="compositionally biased region" description="Acidic residues" evidence="1">
    <location>
        <begin position="159"/>
        <end position="178"/>
    </location>
</feature>
<evidence type="ECO:0000256" key="1">
    <source>
        <dbReference type="SAM" id="MobiDB-lite"/>
    </source>
</evidence>
<feature type="region of interest" description="Disordered" evidence="1">
    <location>
        <begin position="157"/>
        <end position="181"/>
    </location>
</feature>
<protein>
    <recommendedName>
        <fullName evidence="4">P-loop containing nucleoside triphosphate hydrolase protein</fullName>
    </recommendedName>
</protein>
<evidence type="ECO:0000313" key="2">
    <source>
        <dbReference type="EMBL" id="OEU07465.1"/>
    </source>
</evidence>
<evidence type="ECO:0000313" key="3">
    <source>
        <dbReference type="Proteomes" id="UP000095751"/>
    </source>
</evidence>
<reference evidence="2 3" key="1">
    <citation type="submission" date="2016-09" db="EMBL/GenBank/DDBJ databases">
        <title>Extensive genetic diversity and differential bi-allelic expression allows diatom success in the polar Southern Ocean.</title>
        <authorList>
            <consortium name="DOE Joint Genome Institute"/>
            <person name="Mock T."/>
            <person name="Otillar R.P."/>
            <person name="Strauss J."/>
            <person name="Dupont C."/>
            <person name="Frickenhaus S."/>
            <person name="Maumus F."/>
            <person name="Mcmullan M."/>
            <person name="Sanges R."/>
            <person name="Schmutz J."/>
            <person name="Toseland A."/>
            <person name="Valas R."/>
            <person name="Veluchamy A."/>
            <person name="Ward B.J."/>
            <person name="Allen A."/>
            <person name="Barry K."/>
            <person name="Falciatore A."/>
            <person name="Ferrante M."/>
            <person name="Fortunato A.E."/>
            <person name="Gloeckner G."/>
            <person name="Gruber A."/>
            <person name="Hipkin R."/>
            <person name="Janech M."/>
            <person name="Kroth P."/>
            <person name="Leese F."/>
            <person name="Lindquist E."/>
            <person name="Lyon B.R."/>
            <person name="Martin J."/>
            <person name="Mayer C."/>
            <person name="Parker M."/>
            <person name="Quesneville H."/>
            <person name="Raymond J."/>
            <person name="Uhlig C."/>
            <person name="Valentin K.U."/>
            <person name="Worden A.Z."/>
            <person name="Armbrust E.V."/>
            <person name="Bowler C."/>
            <person name="Green B."/>
            <person name="Moulton V."/>
            <person name="Van Oosterhout C."/>
            <person name="Grigoriev I."/>
        </authorList>
    </citation>
    <scope>NUCLEOTIDE SEQUENCE [LARGE SCALE GENOMIC DNA]</scope>
    <source>
        <strain evidence="2 3">CCMP1102</strain>
    </source>
</reference>